<keyword evidence="1" id="KW-0472">Membrane</keyword>
<feature type="transmembrane region" description="Helical" evidence="1">
    <location>
        <begin position="137"/>
        <end position="154"/>
    </location>
</feature>
<accession>A0A6S6UDR4</accession>
<keyword evidence="1" id="KW-1133">Transmembrane helix</keyword>
<name>A0A6S6UDR4_9GAMM</name>
<evidence type="ECO:0000313" key="2">
    <source>
        <dbReference type="EMBL" id="CAA6828531.1"/>
    </source>
</evidence>
<reference evidence="2" key="1">
    <citation type="submission" date="2020-01" db="EMBL/GenBank/DDBJ databases">
        <authorList>
            <person name="Meier V. D."/>
            <person name="Meier V D."/>
        </authorList>
    </citation>
    <scope>NUCLEOTIDE SEQUENCE</scope>
    <source>
        <strain evidence="2">HLG_WM_MAG_09</strain>
    </source>
</reference>
<evidence type="ECO:0000256" key="1">
    <source>
        <dbReference type="SAM" id="Phobius"/>
    </source>
</evidence>
<dbReference type="AlphaFoldDB" id="A0A6S6UDR4"/>
<gene>
    <name evidence="2" type="ORF">HELGO_WM20552</name>
</gene>
<feature type="transmembrane region" description="Helical" evidence="1">
    <location>
        <begin position="113"/>
        <end position="131"/>
    </location>
</feature>
<sequence length="419" mass="48194">MQNFADYYSTMLAKQLFNESRKRDETIKDTHDPDHSEYHIPVQHEQEDLLDYGVFFNPGCGHQNAQEIKGRNKDFIRRWLTFYKADADALPHHHNLQQLDARRILNNREHAQLTAPLLVTLLVCVIMAAILSVGKSTALLLVPIGIYIVVWLKIKPEVNVSRERRKSNRTLRQQQTTLLADLTEQAGFNSPVERFEVFQQNYTLTMEDFLRSSLYDALPGVNESMIRDQLHSGDMQVFMLESRGVLQVPDVCQQSAERLVSLESLVRQTGNGWCALQPHAELKGLTRLHYVFCVIFVQDGVVLCNAYYDWVGDEMHVARSEYYDWQHITGVRLHEVHFPAENSLSEDLSDDVYQLHFGQPAQVLSVQIQNGDQQYCVLPLNQPLRQTLHTNLPNTLLVRHLKRDLKKLNSLLKKGVAGL</sequence>
<protein>
    <submittedName>
        <fullName evidence="2">Uncharacterized protein</fullName>
    </submittedName>
</protein>
<proteinExistence type="predicted"/>
<organism evidence="2">
    <name type="scientific">uncultured Thiotrichaceae bacterium</name>
    <dbReference type="NCBI Taxonomy" id="298394"/>
    <lineage>
        <taxon>Bacteria</taxon>
        <taxon>Pseudomonadati</taxon>
        <taxon>Pseudomonadota</taxon>
        <taxon>Gammaproteobacteria</taxon>
        <taxon>Thiotrichales</taxon>
        <taxon>Thiotrichaceae</taxon>
        <taxon>environmental samples</taxon>
    </lineage>
</organism>
<keyword evidence="1" id="KW-0812">Transmembrane</keyword>
<dbReference type="EMBL" id="CACVAT010000470">
    <property type="protein sequence ID" value="CAA6828531.1"/>
    <property type="molecule type" value="Genomic_DNA"/>
</dbReference>